<dbReference type="InterPro" id="IPR019776">
    <property type="entry name" value="Flagellar_basal_body_rod_CS"/>
</dbReference>
<dbReference type="GO" id="GO:0009424">
    <property type="term" value="C:bacterial-type flagellum hook"/>
    <property type="evidence" value="ECO:0007669"/>
    <property type="project" value="InterPro"/>
</dbReference>
<sequence length="448" mass="44518">MSDLLGIGASGVKAYQTALTTVSENIANAATPGYAKRTADLREVAPATGISSGSRLAVGQGVLASGITRSADTLRAADVRNASADLARSDTSVEWLGRIQTALTGNQLGDQLGSFFNAAKSVAADPTASAPRSTMLEQAKTVAGSFSATGTALDSLDTDLDTTATQAATTLTTLGAALAKVNDGLGRAQSGSSGAAQLADQRDSILDQISAISDVSVTTDAAGRASVKLGDAGGPALVVGNQAASVSFSRGTDGVIAFSLQGQNGATAVTASGGALAGIAEAGTRIADARKQLDAIATAFTSGVNAVQAQGDDLSGTSGAPLFATGTSATDISVALTDPNGIAAAAKGAGSRDTANLANLATLRTTGAFESKTTALVSNNAATLASRQQVADAQGSIRDTAVAARDAVSGVNLDSEAVDLLRFQQAYSASSRVIQVARDTFQSILDIR</sequence>
<dbReference type="AlphaFoldDB" id="A0A502FG20"/>
<dbReference type="PANTHER" id="PTHR30033:SF2">
    <property type="entry name" value="FLAGELLAR HOOK PROTEIN"/>
    <property type="match status" value="1"/>
</dbReference>
<accession>A0A502FG20</accession>
<dbReference type="InterPro" id="IPR053927">
    <property type="entry name" value="FlgK_helical"/>
</dbReference>
<evidence type="ECO:0000313" key="11">
    <source>
        <dbReference type="Proteomes" id="UP000319931"/>
    </source>
</evidence>
<evidence type="ECO:0000259" key="7">
    <source>
        <dbReference type="Pfam" id="PF00460"/>
    </source>
</evidence>
<reference evidence="10 11" key="1">
    <citation type="journal article" date="2019" name="Environ. Microbiol.">
        <title>Species interactions and distinct microbial communities in high Arctic permafrost affected cryosols are associated with the CH4 and CO2 gas fluxes.</title>
        <authorList>
            <person name="Altshuler I."/>
            <person name="Hamel J."/>
            <person name="Turney S."/>
            <person name="Magnuson E."/>
            <person name="Levesque R."/>
            <person name="Greer C."/>
            <person name="Whyte L.G."/>
        </authorList>
    </citation>
    <scope>NUCLEOTIDE SEQUENCE [LARGE SCALE GENOMIC DNA]</scope>
    <source>
        <strain evidence="10 11">E6.1</strain>
    </source>
</reference>
<keyword evidence="10" id="KW-0969">Cilium</keyword>
<dbReference type="RefSeq" id="WP_140852189.1">
    <property type="nucleotide sequence ID" value="NZ_RCZC01000009.1"/>
</dbReference>
<evidence type="ECO:0000256" key="1">
    <source>
        <dbReference type="ARBA" id="ARBA00004117"/>
    </source>
</evidence>
<dbReference type="Pfam" id="PF00460">
    <property type="entry name" value="Flg_bb_rod"/>
    <property type="match status" value="1"/>
</dbReference>
<dbReference type="PANTHER" id="PTHR30033">
    <property type="entry name" value="FLAGELLAR HOOK-ASSOCIATED PROTEIN 1"/>
    <property type="match status" value="1"/>
</dbReference>
<dbReference type="Proteomes" id="UP000319931">
    <property type="component" value="Unassembled WGS sequence"/>
</dbReference>
<dbReference type="GO" id="GO:0005576">
    <property type="term" value="C:extracellular region"/>
    <property type="evidence" value="ECO:0007669"/>
    <property type="project" value="UniProtKB-SubCell"/>
</dbReference>
<keyword evidence="11" id="KW-1185">Reference proteome</keyword>
<comment type="similarity">
    <text evidence="3">Belongs to the flagella basal body rod proteins family.</text>
</comment>
<evidence type="ECO:0000313" key="10">
    <source>
        <dbReference type="EMBL" id="TPG48256.1"/>
    </source>
</evidence>
<dbReference type="InterPro" id="IPR002371">
    <property type="entry name" value="FlgK"/>
</dbReference>
<dbReference type="PROSITE" id="PS00588">
    <property type="entry name" value="FLAGELLA_BB_ROD"/>
    <property type="match status" value="1"/>
</dbReference>
<keyword evidence="10" id="KW-0282">Flagellum</keyword>
<keyword evidence="5" id="KW-0964">Secreted</keyword>
<feature type="domain" description="Flagellar basal-body/hook protein C-terminal" evidence="8">
    <location>
        <begin position="409"/>
        <end position="446"/>
    </location>
</feature>
<organism evidence="10 11">
    <name type="scientific">Sphingomonas glacialis</name>
    <dbReference type="NCBI Taxonomy" id="658225"/>
    <lineage>
        <taxon>Bacteria</taxon>
        <taxon>Pseudomonadati</taxon>
        <taxon>Pseudomonadota</taxon>
        <taxon>Alphaproteobacteria</taxon>
        <taxon>Sphingomonadales</taxon>
        <taxon>Sphingomonadaceae</taxon>
        <taxon>Sphingomonas</taxon>
    </lineage>
</organism>
<dbReference type="GO" id="GO:0009425">
    <property type="term" value="C:bacterial-type flagellum basal body"/>
    <property type="evidence" value="ECO:0007669"/>
    <property type="project" value="UniProtKB-SubCell"/>
</dbReference>
<comment type="caution">
    <text evidence="10">The sequence shown here is derived from an EMBL/GenBank/DDBJ whole genome shotgun (WGS) entry which is preliminary data.</text>
</comment>
<evidence type="ECO:0000259" key="8">
    <source>
        <dbReference type="Pfam" id="PF06429"/>
    </source>
</evidence>
<dbReference type="InterPro" id="IPR010930">
    <property type="entry name" value="Flg_bb/hook_C_dom"/>
</dbReference>
<evidence type="ECO:0000256" key="2">
    <source>
        <dbReference type="ARBA" id="ARBA00004613"/>
    </source>
</evidence>
<dbReference type="Pfam" id="PF06429">
    <property type="entry name" value="Flg_bbr_C"/>
    <property type="match status" value="1"/>
</dbReference>
<dbReference type="Pfam" id="PF22638">
    <property type="entry name" value="FlgK_D1"/>
    <property type="match status" value="1"/>
</dbReference>
<dbReference type="EMBL" id="RCZC01000009">
    <property type="protein sequence ID" value="TPG48256.1"/>
    <property type="molecule type" value="Genomic_DNA"/>
</dbReference>
<name>A0A502FG20_9SPHN</name>
<evidence type="ECO:0000256" key="4">
    <source>
        <dbReference type="ARBA" id="ARBA00016244"/>
    </source>
</evidence>
<dbReference type="OrthoDB" id="7181295at2"/>
<comment type="subcellular location">
    <subcellularLocation>
        <location evidence="1">Bacterial flagellum basal body</location>
    </subcellularLocation>
    <subcellularLocation>
        <location evidence="2">Secreted</location>
    </subcellularLocation>
</comment>
<feature type="domain" description="Flagellar hook-associated protein FlgK helical" evidence="9">
    <location>
        <begin position="104"/>
        <end position="323"/>
    </location>
</feature>
<evidence type="ECO:0000256" key="3">
    <source>
        <dbReference type="ARBA" id="ARBA00009677"/>
    </source>
</evidence>
<keyword evidence="6" id="KW-0975">Bacterial flagellum</keyword>
<proteinExistence type="inferred from homology"/>
<gene>
    <name evidence="10" type="primary">flgK</name>
    <name evidence="10" type="ORF">EAH76_20755</name>
</gene>
<protein>
    <recommendedName>
        <fullName evidence="4">Flagellar hook-associated protein 1</fullName>
    </recommendedName>
</protein>
<dbReference type="NCBIfam" id="TIGR02492">
    <property type="entry name" value="flgK_ends"/>
    <property type="match status" value="1"/>
</dbReference>
<keyword evidence="10" id="KW-0966">Cell projection</keyword>
<evidence type="ECO:0000259" key="9">
    <source>
        <dbReference type="Pfam" id="PF22638"/>
    </source>
</evidence>
<dbReference type="GO" id="GO:0005198">
    <property type="term" value="F:structural molecule activity"/>
    <property type="evidence" value="ECO:0007669"/>
    <property type="project" value="InterPro"/>
</dbReference>
<evidence type="ECO:0000256" key="6">
    <source>
        <dbReference type="ARBA" id="ARBA00023143"/>
    </source>
</evidence>
<dbReference type="InterPro" id="IPR001444">
    <property type="entry name" value="Flag_bb_rod_N"/>
</dbReference>
<evidence type="ECO:0000256" key="5">
    <source>
        <dbReference type="ARBA" id="ARBA00022525"/>
    </source>
</evidence>
<dbReference type="SUPFAM" id="SSF64518">
    <property type="entry name" value="Phase 1 flagellin"/>
    <property type="match status" value="1"/>
</dbReference>
<feature type="domain" description="Flagellar basal body rod protein N-terminal" evidence="7">
    <location>
        <begin position="7"/>
        <end position="34"/>
    </location>
</feature>
<dbReference type="GO" id="GO:0044780">
    <property type="term" value="P:bacterial-type flagellum assembly"/>
    <property type="evidence" value="ECO:0007669"/>
    <property type="project" value="InterPro"/>
</dbReference>